<accession>A0A371NDD4</accession>
<dbReference type="InterPro" id="IPR024710">
    <property type="entry name" value="MfnD"/>
</dbReference>
<feature type="domain" description="ATP-grasp" evidence="2">
    <location>
        <begin position="117"/>
        <end position="291"/>
    </location>
</feature>
<dbReference type="Gene3D" id="2.30.36.100">
    <property type="match status" value="1"/>
</dbReference>
<dbReference type="InterPro" id="IPR011761">
    <property type="entry name" value="ATP-grasp"/>
</dbReference>
<comment type="caution">
    <text evidence="3">The sequence shown here is derived from an EMBL/GenBank/DDBJ whole genome shotgun (WGS) entry which is preliminary data.</text>
</comment>
<keyword evidence="1" id="KW-0547">Nucleotide-binding</keyword>
<evidence type="ECO:0000313" key="3">
    <source>
        <dbReference type="EMBL" id="REE28533.1"/>
    </source>
</evidence>
<organism evidence="3 4">
    <name type="scientific">Methanothermobacter defluvii</name>
    <dbReference type="NCBI Taxonomy" id="49339"/>
    <lineage>
        <taxon>Archaea</taxon>
        <taxon>Methanobacteriati</taxon>
        <taxon>Methanobacteriota</taxon>
        <taxon>Methanomada group</taxon>
        <taxon>Methanobacteria</taxon>
        <taxon>Methanobacteriales</taxon>
        <taxon>Methanobacteriaceae</taxon>
        <taxon>Methanothermobacter</taxon>
    </lineage>
</organism>
<gene>
    <name evidence="3" type="ORF">C7452_0545</name>
</gene>
<proteinExistence type="predicted"/>
<dbReference type="SUPFAM" id="SSF56059">
    <property type="entry name" value="Glutathione synthetase ATP-binding domain-like"/>
    <property type="match status" value="1"/>
</dbReference>
<protein>
    <recommendedName>
        <fullName evidence="2">ATP-grasp domain-containing protein</fullName>
    </recommendedName>
</protein>
<dbReference type="PROSITE" id="PS50975">
    <property type="entry name" value="ATP_GRASP"/>
    <property type="match status" value="1"/>
</dbReference>
<evidence type="ECO:0000259" key="2">
    <source>
        <dbReference type="PROSITE" id="PS50975"/>
    </source>
</evidence>
<sequence length="324" mass="35489">MKLLIFEYATASGIDDPEIFLEGRSMLEALLADFRDFDVEFLLSERFADMDIGAGFRPSIIGDLDEWLQENLEGFDACMFIAAEEGMELYRLTRIIEKSGVLLLGSSGDAVRTCSDKRLTYRALDGRVPLIGTYEPEEIVDVPSRLIVKPADGVACQGIRIIEPGDVPDLSGDLIIQDFIEGESVSVSLLSDGERALPLSLNRQDIIMAGSELEYSGGSAPVDHEMREDAFTVARRAVESIPGLRGYVGVDLILADEPYVVEINSRITTPYIGLRRVAEANLGHLILESVLGRLPSGVKFNGTASFRKGTDGMIVEVNEGFRGY</sequence>
<keyword evidence="1" id="KW-0067">ATP-binding</keyword>
<dbReference type="Gene3D" id="3.30.470.20">
    <property type="entry name" value="ATP-grasp fold, B domain"/>
    <property type="match status" value="1"/>
</dbReference>
<dbReference type="GeneID" id="77403247"/>
<name>A0A371NDD4_9EURY</name>
<dbReference type="InterPro" id="IPR003806">
    <property type="entry name" value="ATP-grasp_PylC-type"/>
</dbReference>
<reference evidence="3 4" key="1">
    <citation type="submission" date="2018-07" db="EMBL/GenBank/DDBJ databases">
        <title>Genomic Encyclopedia of Type Strains, Phase IV (KMG-IV): sequencing the most valuable type-strain genomes for metagenomic binning, comparative biology and taxonomic classification.</title>
        <authorList>
            <person name="Goeker M."/>
        </authorList>
    </citation>
    <scope>NUCLEOTIDE SEQUENCE [LARGE SCALE GENOMIC DNA]</scope>
    <source>
        <strain evidence="3 4">DSM 7466</strain>
    </source>
</reference>
<dbReference type="Gene3D" id="3.40.50.11770">
    <property type="match status" value="1"/>
</dbReference>
<evidence type="ECO:0000256" key="1">
    <source>
        <dbReference type="PROSITE-ProRule" id="PRU00409"/>
    </source>
</evidence>
<dbReference type="GO" id="GO:0005524">
    <property type="term" value="F:ATP binding"/>
    <property type="evidence" value="ECO:0007669"/>
    <property type="project" value="UniProtKB-UniRule"/>
</dbReference>
<dbReference type="AlphaFoldDB" id="A0A371NDD4"/>
<keyword evidence="4" id="KW-1185">Reference proteome</keyword>
<dbReference type="Pfam" id="PF02655">
    <property type="entry name" value="ATP-grasp_3"/>
    <property type="match status" value="1"/>
</dbReference>
<dbReference type="PIRSF" id="PIRSF016766">
    <property type="entry name" value="UCP016766_ATPgrasp"/>
    <property type="match status" value="1"/>
</dbReference>
<dbReference type="Proteomes" id="UP000256864">
    <property type="component" value="Unassembled WGS sequence"/>
</dbReference>
<dbReference type="GO" id="GO:0046872">
    <property type="term" value="F:metal ion binding"/>
    <property type="evidence" value="ECO:0007669"/>
    <property type="project" value="InterPro"/>
</dbReference>
<dbReference type="EMBL" id="QREL01000001">
    <property type="protein sequence ID" value="REE28533.1"/>
    <property type="molecule type" value="Genomic_DNA"/>
</dbReference>
<evidence type="ECO:0000313" key="4">
    <source>
        <dbReference type="Proteomes" id="UP000256864"/>
    </source>
</evidence>
<dbReference type="RefSeq" id="WP_115892146.1">
    <property type="nucleotide sequence ID" value="NZ_QREL01000001.1"/>
</dbReference>